<evidence type="ECO:0000313" key="3">
    <source>
        <dbReference type="Proteomes" id="UP000516444"/>
    </source>
</evidence>
<gene>
    <name evidence="2" type="ORF">GCM10017557_78340</name>
</gene>
<keyword evidence="3" id="KW-1185">Reference proteome</keyword>
<dbReference type="Proteomes" id="UP000516444">
    <property type="component" value="Chromosome"/>
</dbReference>
<dbReference type="Pfam" id="PF04299">
    <property type="entry name" value="FMN_bind_2"/>
    <property type="match status" value="1"/>
</dbReference>
<dbReference type="SUPFAM" id="SSF50475">
    <property type="entry name" value="FMN-binding split barrel"/>
    <property type="match status" value="1"/>
</dbReference>
<dbReference type="EMBL" id="AP023440">
    <property type="protein sequence ID" value="BCL32975.1"/>
    <property type="molecule type" value="Genomic_DNA"/>
</dbReference>
<feature type="region of interest" description="Disordered" evidence="1">
    <location>
        <begin position="46"/>
        <end position="69"/>
    </location>
</feature>
<protein>
    <submittedName>
        <fullName evidence="2">Transcriptional regulator</fullName>
    </submittedName>
</protein>
<dbReference type="PIRSF" id="PIRSF010372">
    <property type="entry name" value="PaiB"/>
    <property type="match status" value="1"/>
</dbReference>
<dbReference type="InterPro" id="IPR007396">
    <property type="entry name" value="TR_PAI2-type"/>
</dbReference>
<dbReference type="RefSeq" id="WP_055509362.1">
    <property type="nucleotide sequence ID" value="NZ_AP023440.1"/>
</dbReference>
<name>A0A7G1PHD4_9ACTN</name>
<dbReference type="KEGG" id="sgm:GCM10017557_78340"/>
<accession>A0A7G1PHD4</accession>
<dbReference type="InterPro" id="IPR012349">
    <property type="entry name" value="Split_barrel_FMN-bd"/>
</dbReference>
<reference evidence="2 3" key="1">
    <citation type="journal article" date="2014" name="Int. J. Syst. Evol. Microbiol.">
        <title>Complete genome sequence of Corynebacterium casei LMG S-19264T (=DSM 44701T), isolated from a smear-ripened cheese.</title>
        <authorList>
            <consortium name="US DOE Joint Genome Institute (JGI-PGF)"/>
            <person name="Walter F."/>
            <person name="Albersmeier A."/>
            <person name="Kalinowski J."/>
            <person name="Ruckert C."/>
        </authorList>
    </citation>
    <scope>NUCLEOTIDE SEQUENCE [LARGE SCALE GENOMIC DNA]</scope>
    <source>
        <strain evidence="2 3">JCM 4677</strain>
    </source>
</reference>
<organism evidence="2 3">
    <name type="scientific">Streptomyces aurantiacus</name>
    <dbReference type="NCBI Taxonomy" id="47760"/>
    <lineage>
        <taxon>Bacteria</taxon>
        <taxon>Bacillati</taxon>
        <taxon>Actinomycetota</taxon>
        <taxon>Actinomycetes</taxon>
        <taxon>Kitasatosporales</taxon>
        <taxon>Streptomycetaceae</taxon>
        <taxon>Streptomyces</taxon>
        <taxon>Streptomyces aurantiacus group</taxon>
    </lineage>
</organism>
<dbReference type="AlphaFoldDB" id="A0A7G1PHD4"/>
<evidence type="ECO:0000313" key="2">
    <source>
        <dbReference type="EMBL" id="BCL32975.1"/>
    </source>
</evidence>
<sequence length="223" mass="24883">MLQQEVFRVDDPRWMRDLARDHPWATLISHTAHRGLVVSHLPVLVDDSPQDARDTGDAGSTGHTGGTVPALLGHLARTDAEDHELGSHEVVVVLQGPHGYISPTWYEETPHVPTWNFTVLHVHGRPEILDPADTYDVLSATVDHFEDRFPEPWRLARVAAHAHRLAPAVTGFRLPATKVTAKAKLSQDEREEVVLRLARALESGQPYASPELARAMRDTRRKP</sequence>
<proteinExistence type="predicted"/>
<dbReference type="Gene3D" id="2.30.110.10">
    <property type="entry name" value="Electron Transport, Fmn-binding Protein, Chain A"/>
    <property type="match status" value="1"/>
</dbReference>
<evidence type="ECO:0000256" key="1">
    <source>
        <dbReference type="SAM" id="MobiDB-lite"/>
    </source>
</evidence>
<dbReference type="OrthoDB" id="9794948at2"/>
<dbReference type="PANTHER" id="PTHR35802">
    <property type="entry name" value="PROTEASE SYNTHASE AND SPORULATION PROTEIN PAI 2"/>
    <property type="match status" value="1"/>
</dbReference>
<dbReference type="PANTHER" id="PTHR35802:SF1">
    <property type="entry name" value="PROTEASE SYNTHASE AND SPORULATION PROTEIN PAI 2"/>
    <property type="match status" value="1"/>
</dbReference>